<protein>
    <submittedName>
        <fullName evidence="1">Uncharacterized protein</fullName>
    </submittedName>
</protein>
<dbReference type="AlphaFoldDB" id="E9IDQ2"/>
<gene>
    <name evidence="1" type="ORF">SINV_00846</name>
</gene>
<evidence type="ECO:0000313" key="1">
    <source>
        <dbReference type="EMBL" id="EFZ21301.1"/>
    </source>
</evidence>
<organism>
    <name type="scientific">Solenopsis invicta</name>
    <name type="common">Red imported fire ant</name>
    <name type="synonym">Solenopsis wagneri</name>
    <dbReference type="NCBI Taxonomy" id="13686"/>
    <lineage>
        <taxon>Eukaryota</taxon>
        <taxon>Metazoa</taxon>
        <taxon>Ecdysozoa</taxon>
        <taxon>Arthropoda</taxon>
        <taxon>Hexapoda</taxon>
        <taxon>Insecta</taxon>
        <taxon>Pterygota</taxon>
        <taxon>Neoptera</taxon>
        <taxon>Endopterygota</taxon>
        <taxon>Hymenoptera</taxon>
        <taxon>Apocrita</taxon>
        <taxon>Aculeata</taxon>
        <taxon>Formicoidea</taxon>
        <taxon>Formicidae</taxon>
        <taxon>Myrmicinae</taxon>
        <taxon>Solenopsis</taxon>
    </lineage>
</organism>
<reference evidence="1" key="1">
    <citation type="journal article" date="2011" name="Proc. Natl. Acad. Sci. U.S.A.">
        <title>The genome of the fire ant Solenopsis invicta.</title>
        <authorList>
            <person name="Wurm Y."/>
            <person name="Wang J."/>
            <person name="Riba-Grognuz O."/>
            <person name="Corona M."/>
            <person name="Nygaard S."/>
            <person name="Hunt B.G."/>
            <person name="Ingram K.K."/>
            <person name="Falquet L."/>
            <person name="Nipitwattanaphon M."/>
            <person name="Gotzek D."/>
            <person name="Dijkstra M.B."/>
            <person name="Oettler J."/>
            <person name="Comtesse F."/>
            <person name="Shih C.J."/>
            <person name="Wu W.J."/>
            <person name="Yang C.C."/>
            <person name="Thomas J."/>
            <person name="Beaudoing E."/>
            <person name="Pradervand S."/>
            <person name="Flegel V."/>
            <person name="Cook E.D."/>
            <person name="Fabbretti R."/>
            <person name="Stockinger H."/>
            <person name="Long L."/>
            <person name="Farmerie W.G."/>
            <person name="Oakey J."/>
            <person name="Boomsma J.J."/>
            <person name="Pamilo P."/>
            <person name="Yi S.V."/>
            <person name="Heinze J."/>
            <person name="Goodisman M.A."/>
            <person name="Farinelli L."/>
            <person name="Harshman K."/>
            <person name="Hulo N."/>
            <person name="Cerutti L."/>
            <person name="Xenarios I."/>
            <person name="Shoemaker D."/>
            <person name="Keller L."/>
        </authorList>
    </citation>
    <scope>NUCLEOTIDE SEQUENCE [LARGE SCALE GENOMIC DNA]</scope>
</reference>
<feature type="non-terminal residue" evidence="1">
    <location>
        <position position="99"/>
    </location>
</feature>
<feature type="non-terminal residue" evidence="1">
    <location>
        <position position="1"/>
    </location>
</feature>
<dbReference type="EMBL" id="GL762459">
    <property type="protein sequence ID" value="EFZ21301.1"/>
    <property type="molecule type" value="Genomic_DNA"/>
</dbReference>
<sequence>RTDCNVSTEKRSAPTEENAFVVHAVVIRDTMVISANVLLVTKPTGLNVVVRAYASVVYATAWTDGKAMAVSVHLATNFVLLLAAKTYAVDMDIAIVDNA</sequence>
<proteinExistence type="predicted"/>
<accession>E9IDQ2</accession>
<name>E9IDQ2_SOLIN</name>
<dbReference type="HOGENOM" id="CLU_2326720_0_0_1"/>